<keyword evidence="5" id="KW-0997">Cell inner membrane</keyword>
<dbReference type="InterPro" id="IPR050388">
    <property type="entry name" value="ABC_Ni/Peptide_Import"/>
</dbReference>
<dbReference type="InterPro" id="IPR003593">
    <property type="entry name" value="AAA+_ATPase"/>
</dbReference>
<keyword evidence="12" id="KW-1185">Reference proteome</keyword>
<gene>
    <name evidence="11" type="ORF">PAT3040_03834</name>
</gene>
<dbReference type="GO" id="GO:0016887">
    <property type="term" value="F:ATP hydrolysis activity"/>
    <property type="evidence" value="ECO:0007669"/>
    <property type="project" value="InterPro"/>
</dbReference>
<dbReference type="PANTHER" id="PTHR43297">
    <property type="entry name" value="OLIGOPEPTIDE TRANSPORT ATP-BINDING PROTEIN APPD"/>
    <property type="match status" value="1"/>
</dbReference>
<evidence type="ECO:0000256" key="2">
    <source>
        <dbReference type="ARBA" id="ARBA00005417"/>
    </source>
</evidence>
<keyword evidence="8" id="KW-1278">Translocase</keyword>
<evidence type="ECO:0000256" key="4">
    <source>
        <dbReference type="ARBA" id="ARBA00022475"/>
    </source>
</evidence>
<dbReference type="NCBIfam" id="NF047576">
    <property type="entry name" value="opine_ATP_CntF"/>
    <property type="match status" value="1"/>
</dbReference>
<dbReference type="Gene3D" id="3.40.50.300">
    <property type="entry name" value="P-loop containing nucleotide triphosphate hydrolases"/>
    <property type="match status" value="1"/>
</dbReference>
<feature type="domain" description="ABC transporter" evidence="10">
    <location>
        <begin position="4"/>
        <end position="251"/>
    </location>
</feature>
<comment type="similarity">
    <text evidence="2">Belongs to the ABC transporter superfamily.</text>
</comment>
<dbReference type="PANTHER" id="PTHR43297:SF14">
    <property type="entry name" value="ATPASE AAA-TYPE CORE DOMAIN-CONTAINING PROTEIN"/>
    <property type="match status" value="1"/>
</dbReference>
<accession>A0A2R5F0R0</accession>
<evidence type="ECO:0000313" key="11">
    <source>
        <dbReference type="EMBL" id="GBG09194.1"/>
    </source>
</evidence>
<dbReference type="EMBL" id="BDQX01000196">
    <property type="protein sequence ID" value="GBG09194.1"/>
    <property type="molecule type" value="Genomic_DNA"/>
</dbReference>
<organism evidence="11 12">
    <name type="scientific">Paenibacillus agaridevorans</name>
    <dbReference type="NCBI Taxonomy" id="171404"/>
    <lineage>
        <taxon>Bacteria</taxon>
        <taxon>Bacillati</taxon>
        <taxon>Bacillota</taxon>
        <taxon>Bacilli</taxon>
        <taxon>Bacillales</taxon>
        <taxon>Paenibacillaceae</taxon>
        <taxon>Paenibacillus</taxon>
    </lineage>
</organism>
<dbReference type="Proteomes" id="UP000245202">
    <property type="component" value="Unassembled WGS sequence"/>
</dbReference>
<keyword evidence="7 11" id="KW-0067">ATP-binding</keyword>
<evidence type="ECO:0000313" key="12">
    <source>
        <dbReference type="Proteomes" id="UP000245202"/>
    </source>
</evidence>
<evidence type="ECO:0000256" key="9">
    <source>
        <dbReference type="ARBA" id="ARBA00023136"/>
    </source>
</evidence>
<comment type="subcellular location">
    <subcellularLocation>
        <location evidence="1">Cell membrane</location>
        <topology evidence="1">Peripheral membrane protein</topology>
    </subcellularLocation>
</comment>
<evidence type="ECO:0000256" key="6">
    <source>
        <dbReference type="ARBA" id="ARBA00022741"/>
    </source>
</evidence>
<dbReference type="GO" id="GO:0005524">
    <property type="term" value="F:ATP binding"/>
    <property type="evidence" value="ECO:0007669"/>
    <property type="project" value="UniProtKB-KW"/>
</dbReference>
<evidence type="ECO:0000256" key="3">
    <source>
        <dbReference type="ARBA" id="ARBA00022448"/>
    </source>
</evidence>
<keyword evidence="6" id="KW-0547">Nucleotide-binding</keyword>
<keyword evidence="3" id="KW-0813">Transport</keyword>
<dbReference type="AlphaFoldDB" id="A0A2R5F0R0"/>
<keyword evidence="9" id="KW-0472">Membrane</keyword>
<dbReference type="InterPro" id="IPR003439">
    <property type="entry name" value="ABC_transporter-like_ATP-bd"/>
</dbReference>
<name>A0A2R5F0R0_9BACL</name>
<dbReference type="Pfam" id="PF00005">
    <property type="entry name" value="ABC_tran"/>
    <property type="match status" value="1"/>
</dbReference>
<dbReference type="NCBIfam" id="NF047578">
    <property type="entry name" value="opine_ATP_CntD"/>
    <property type="match status" value="1"/>
</dbReference>
<dbReference type="RefSeq" id="WP_108993975.1">
    <property type="nucleotide sequence ID" value="NZ_BDQX01000196.1"/>
</dbReference>
<evidence type="ECO:0000259" key="10">
    <source>
        <dbReference type="PROSITE" id="PS50893"/>
    </source>
</evidence>
<evidence type="ECO:0000256" key="1">
    <source>
        <dbReference type="ARBA" id="ARBA00004202"/>
    </source>
</evidence>
<dbReference type="CDD" id="cd03257">
    <property type="entry name" value="ABC_NikE_OppD_transporters"/>
    <property type="match status" value="1"/>
</dbReference>
<dbReference type="GO" id="GO:0005886">
    <property type="term" value="C:plasma membrane"/>
    <property type="evidence" value="ECO:0007669"/>
    <property type="project" value="UniProtKB-SubCell"/>
</dbReference>
<proteinExistence type="inferred from homology"/>
<protein>
    <submittedName>
        <fullName evidence="11">ABC transporter ATP-binding protein</fullName>
    </submittedName>
</protein>
<keyword evidence="4" id="KW-1003">Cell membrane</keyword>
<comment type="caution">
    <text evidence="11">The sequence shown here is derived from an EMBL/GenBank/DDBJ whole genome shotgun (WGS) entry which is preliminary data.</text>
</comment>
<sequence>MSLLEVEHLRIWDGGSGAVLVPDSSFRLSQGECLAIVGESGSGKSLTCKALMRLNRPGIRQTGRVALNGVDLTGLSDKEMRPYRGKRMCMIMQNGMRAFDPSRPVGAYLLEALSLHGDWSPSEMVAGLSAAMMSVGLSDPSAVMKRYPHELSGGMLQRTMIALAIVLEPDVIIADEPTTALDAVTQYEVVEQFVALRGRIGSAIVFVSHDLGVVRRIADEVLVMKDGVIVEQGGTDAIFGGASHPYTRYLVSSKEALRSRYLQLMGGTRIAEG</sequence>
<evidence type="ECO:0000256" key="8">
    <source>
        <dbReference type="ARBA" id="ARBA00022967"/>
    </source>
</evidence>
<evidence type="ECO:0000256" key="7">
    <source>
        <dbReference type="ARBA" id="ARBA00022840"/>
    </source>
</evidence>
<dbReference type="InterPro" id="IPR027417">
    <property type="entry name" value="P-loop_NTPase"/>
</dbReference>
<dbReference type="SUPFAM" id="SSF52540">
    <property type="entry name" value="P-loop containing nucleoside triphosphate hydrolases"/>
    <property type="match status" value="1"/>
</dbReference>
<reference evidence="11 12" key="1">
    <citation type="submission" date="2017-08" db="EMBL/GenBank/DDBJ databases">
        <title>Substantial Increase in Enzyme Production by Combined Drug-Resistance Mutations in Paenibacillus agaridevorans.</title>
        <authorList>
            <person name="Tanaka Y."/>
            <person name="Funane K."/>
            <person name="Hosaka T."/>
            <person name="Shiwa Y."/>
            <person name="Fujita N."/>
            <person name="Miyazaki T."/>
            <person name="Yoshikawa H."/>
            <person name="Murakami K."/>
            <person name="Kasahara K."/>
            <person name="Inaoka T."/>
            <person name="Hiraga Y."/>
            <person name="Ochi K."/>
        </authorList>
    </citation>
    <scope>NUCLEOTIDE SEQUENCE [LARGE SCALE GENOMIC DNA]</scope>
    <source>
        <strain evidence="11 12">T-3040</strain>
    </source>
</reference>
<evidence type="ECO:0000256" key="5">
    <source>
        <dbReference type="ARBA" id="ARBA00022519"/>
    </source>
</evidence>
<dbReference type="SMART" id="SM00382">
    <property type="entry name" value="AAA"/>
    <property type="match status" value="1"/>
</dbReference>
<dbReference type="PROSITE" id="PS50893">
    <property type="entry name" value="ABC_TRANSPORTER_2"/>
    <property type="match status" value="1"/>
</dbReference>